<dbReference type="Proteomes" id="UP000305836">
    <property type="component" value="Unassembled WGS sequence"/>
</dbReference>
<reference evidence="2 3" key="1">
    <citation type="submission" date="2019-04" db="EMBL/GenBank/DDBJ databases">
        <title>Kribbella sp. NEAU-THZ 27 nov., a novel actinomycete isolated from soil.</title>
        <authorList>
            <person name="Duan L."/>
        </authorList>
    </citation>
    <scope>NUCLEOTIDE SEQUENCE [LARGE SCALE GENOMIC DNA]</scope>
    <source>
        <strain evidence="3">NEAU-THZ27</strain>
    </source>
</reference>
<dbReference type="InterPro" id="IPR017945">
    <property type="entry name" value="DHBP_synth_RibB-like_a/b_dom"/>
</dbReference>
<dbReference type="InterPro" id="IPR006070">
    <property type="entry name" value="Sua5-like_dom"/>
</dbReference>
<accession>A0A4U3M5P3</accession>
<dbReference type="EMBL" id="SZPZ01000001">
    <property type="protein sequence ID" value="TKK82716.1"/>
    <property type="molecule type" value="Genomic_DNA"/>
</dbReference>
<dbReference type="InterPro" id="IPR053147">
    <property type="entry name" value="Hsp_HslJ-like"/>
</dbReference>
<dbReference type="Gene3D" id="2.40.128.270">
    <property type="match status" value="2"/>
</dbReference>
<dbReference type="OrthoDB" id="507754at2"/>
<dbReference type="GO" id="GO:0003725">
    <property type="term" value="F:double-stranded RNA binding"/>
    <property type="evidence" value="ECO:0007669"/>
    <property type="project" value="InterPro"/>
</dbReference>
<feature type="domain" description="YrdC-like" evidence="1">
    <location>
        <begin position="10"/>
        <end position="202"/>
    </location>
</feature>
<name>A0A4U3M5P3_9ACTN</name>
<organism evidence="2 3">
    <name type="scientific">Kribbella jiaozuonensis</name>
    <dbReference type="NCBI Taxonomy" id="2575441"/>
    <lineage>
        <taxon>Bacteria</taxon>
        <taxon>Bacillati</taxon>
        <taxon>Actinomycetota</taxon>
        <taxon>Actinomycetes</taxon>
        <taxon>Propionibacteriales</taxon>
        <taxon>Kribbellaceae</taxon>
        <taxon>Kribbella</taxon>
    </lineage>
</organism>
<dbReference type="SUPFAM" id="SSF55821">
    <property type="entry name" value="YrdC/RibB"/>
    <property type="match status" value="1"/>
</dbReference>
<dbReference type="AlphaFoldDB" id="A0A4U3M5P3"/>
<comment type="caution">
    <text evidence="2">The sequence shown here is derived from an EMBL/GenBank/DDBJ whole genome shotgun (WGS) entry which is preliminary data.</text>
</comment>
<evidence type="ECO:0000313" key="2">
    <source>
        <dbReference type="EMBL" id="TKK82716.1"/>
    </source>
</evidence>
<sequence length="469" mass="51004">MSEADLPEFNRAQLRAIEVLRDGGAVVVTNPSPMTYGVVARDARALNLLKGRPADQPVGVSVHSQAAHDQLFRFLDLPTNALAAVNFALAERITVLAPIRSDPAMPEWLAPAIHDGWVVFFDGYWGPLASLWMTFPYLYGSSANRTGEAPATSAAEARAQFPADTRVIDADHLRKPAASFGASTKIRVDSDGQLTLHRSGIQDQLAGGLLHRLREFKSEIGRLDPSTSTPLGHTYLSTEVTGRQLVPGTRIRLEFYRSPNKNEGEPRVWDAVRAHSGCNQLGTAAAAGELLTDGKLWLQGVGGTQMRCEPALQAQEEWLKTFLTSRPSWHVDGDQLTLTSDGTTITLLDKKLAEPDFPLDGTRWNVVTTITNADLRYHRYQADPAWISFDGGRLTGWTGCNELSGTVTRTNTELIFTDVTTTNHTCPGETADVEAAILTTLATRATYTIDFKALTLINPAGVGLDLTAD</sequence>
<dbReference type="RefSeq" id="WP_137253405.1">
    <property type="nucleotide sequence ID" value="NZ_JBHSPQ010000001.1"/>
</dbReference>
<dbReference type="PROSITE" id="PS51163">
    <property type="entry name" value="YRDC"/>
    <property type="match status" value="1"/>
</dbReference>
<keyword evidence="3" id="KW-1185">Reference proteome</keyword>
<dbReference type="PANTHER" id="PTHR35535">
    <property type="entry name" value="HEAT SHOCK PROTEIN HSLJ"/>
    <property type="match status" value="1"/>
</dbReference>
<dbReference type="Gene3D" id="3.90.870.10">
    <property type="entry name" value="DHBP synthase"/>
    <property type="match status" value="1"/>
</dbReference>
<gene>
    <name evidence="2" type="ORF">FDA38_08120</name>
</gene>
<dbReference type="InterPro" id="IPR038670">
    <property type="entry name" value="HslJ-like_sf"/>
</dbReference>
<dbReference type="PANTHER" id="PTHR35535:SF2">
    <property type="entry name" value="DUF306 DOMAIN-CONTAINING PROTEIN"/>
    <property type="match status" value="1"/>
</dbReference>
<dbReference type="InterPro" id="IPR005184">
    <property type="entry name" value="DUF306_Meta_HslJ"/>
</dbReference>
<dbReference type="Pfam" id="PF03724">
    <property type="entry name" value="META"/>
    <property type="match status" value="2"/>
</dbReference>
<evidence type="ECO:0000313" key="3">
    <source>
        <dbReference type="Proteomes" id="UP000305836"/>
    </source>
</evidence>
<proteinExistence type="predicted"/>
<protein>
    <submittedName>
        <fullName evidence="2">META domain-containing protein</fullName>
    </submittedName>
</protein>
<dbReference type="Pfam" id="PF01300">
    <property type="entry name" value="Sua5_yciO_yrdC"/>
    <property type="match status" value="1"/>
</dbReference>
<evidence type="ECO:0000259" key="1">
    <source>
        <dbReference type="PROSITE" id="PS51163"/>
    </source>
</evidence>